<keyword evidence="6" id="KW-0010">Activator</keyword>
<comment type="similarity">
    <text evidence="2 6">Belongs to the Mediator complex subunit 10 family.</text>
</comment>
<dbReference type="GO" id="GO:0006357">
    <property type="term" value="P:regulation of transcription by RNA polymerase II"/>
    <property type="evidence" value="ECO:0007669"/>
    <property type="project" value="InterPro"/>
</dbReference>
<keyword evidence="3 6" id="KW-0805">Transcription regulation</keyword>
<dbReference type="InterPro" id="IPR019145">
    <property type="entry name" value="Mediator_Med10"/>
</dbReference>
<dbReference type="PANTHER" id="PTHR13345:SF14">
    <property type="entry name" value="MEDIATOR OF RNA POLYMERASE II TRANSCRIPTION SUBUNIT 10A-RELATED"/>
    <property type="match status" value="1"/>
</dbReference>
<evidence type="ECO:0000256" key="6">
    <source>
        <dbReference type="RuleBase" id="RU364146"/>
    </source>
</evidence>
<dbReference type="AlphaFoldDB" id="A0A438BVE7"/>
<dbReference type="Proteomes" id="UP000288805">
    <property type="component" value="Unassembled WGS sequence"/>
</dbReference>
<evidence type="ECO:0000256" key="4">
    <source>
        <dbReference type="ARBA" id="ARBA00023163"/>
    </source>
</evidence>
<evidence type="ECO:0000256" key="1">
    <source>
        <dbReference type="ARBA" id="ARBA00004123"/>
    </source>
</evidence>
<comment type="subunit">
    <text evidence="6">Component of the Mediator complex.</text>
</comment>
<gene>
    <name evidence="7" type="primary">MED10B_1</name>
    <name evidence="6" type="synonym">MED10</name>
    <name evidence="7" type="ORF">CK203_072219</name>
</gene>
<protein>
    <recommendedName>
        <fullName evidence="6">Mediator of RNA polymerase II transcription subunit 10</fullName>
    </recommendedName>
    <alternativeName>
        <fullName evidence="6">Mediator complex subunit 10</fullName>
    </alternativeName>
</protein>
<keyword evidence="4 6" id="KW-0804">Transcription</keyword>
<dbReference type="GO" id="GO:0016592">
    <property type="term" value="C:mediator complex"/>
    <property type="evidence" value="ECO:0007669"/>
    <property type="project" value="InterPro"/>
</dbReference>
<evidence type="ECO:0000313" key="8">
    <source>
        <dbReference type="Proteomes" id="UP000288805"/>
    </source>
</evidence>
<comment type="function">
    <text evidence="6">Component of the Mediator complex, a coactivator involved in the regulated transcription of nearly all RNA polymerase II-dependent genes. Mediator functions as a bridge to convey information from gene-specific regulatory proteins to the basal RNA polymerase II transcription machinery. Mediator is recruited to promoters by direct interactions with regulatory proteins and serves as a scaffold for the assembly of a functional preinitiation complex with RNA polymerase II and the general transcription factors.</text>
</comment>
<sequence length="281" mass="31208">MESSQNAASGTGVSGGNGITIPQINAAAAAATAGAGSEDPKQNLNQVINSIQKTLGLLHQLYLTVSSFNVASQLPLLQRLNALVSELDNMTKLSEKCNIQVPMEVLNLIDEGKNPDEFTRDVLNSCIAKNQITKGKTDSFKEGMRLGWQYSILYGERWEEAEVLEVQKVSERTLIYGFSFLVCLKCVTRGLGGRCVGEHDHCNPCFITHLNDWELKDIEVFFSRLQGNFVKREVKDRVVWLGSMKGVFPNNIFYSILKLEPATSFLVVIIWNCWAPPIACF</sequence>
<comment type="caution">
    <text evidence="7">The sequence shown here is derived from an EMBL/GenBank/DDBJ whole genome shotgun (WGS) entry which is preliminary data.</text>
</comment>
<dbReference type="Pfam" id="PF09748">
    <property type="entry name" value="Med10"/>
    <property type="match status" value="1"/>
</dbReference>
<evidence type="ECO:0000256" key="3">
    <source>
        <dbReference type="ARBA" id="ARBA00023015"/>
    </source>
</evidence>
<dbReference type="GO" id="GO:0003712">
    <property type="term" value="F:transcription coregulator activity"/>
    <property type="evidence" value="ECO:0007669"/>
    <property type="project" value="InterPro"/>
</dbReference>
<reference evidence="7 8" key="1">
    <citation type="journal article" date="2018" name="PLoS Genet.">
        <title>Population sequencing reveals clonal diversity and ancestral inbreeding in the grapevine cultivar Chardonnay.</title>
        <authorList>
            <person name="Roach M.J."/>
            <person name="Johnson D.L."/>
            <person name="Bohlmann J."/>
            <person name="van Vuuren H.J."/>
            <person name="Jones S.J."/>
            <person name="Pretorius I.S."/>
            <person name="Schmidt S.A."/>
            <person name="Borneman A.R."/>
        </authorList>
    </citation>
    <scope>NUCLEOTIDE SEQUENCE [LARGE SCALE GENOMIC DNA]</scope>
    <source>
        <strain evidence="8">cv. Chardonnay</strain>
        <tissue evidence="7">Leaf</tissue>
    </source>
</reference>
<accession>A0A438BVE7</accession>
<evidence type="ECO:0000313" key="7">
    <source>
        <dbReference type="EMBL" id="RVW14867.1"/>
    </source>
</evidence>
<keyword evidence="5 6" id="KW-0539">Nucleus</keyword>
<proteinExistence type="inferred from homology"/>
<name>A0A438BVE7_VITVI</name>
<organism evidence="7 8">
    <name type="scientific">Vitis vinifera</name>
    <name type="common">Grape</name>
    <dbReference type="NCBI Taxonomy" id="29760"/>
    <lineage>
        <taxon>Eukaryota</taxon>
        <taxon>Viridiplantae</taxon>
        <taxon>Streptophyta</taxon>
        <taxon>Embryophyta</taxon>
        <taxon>Tracheophyta</taxon>
        <taxon>Spermatophyta</taxon>
        <taxon>Magnoliopsida</taxon>
        <taxon>eudicotyledons</taxon>
        <taxon>Gunneridae</taxon>
        <taxon>Pentapetalae</taxon>
        <taxon>rosids</taxon>
        <taxon>Vitales</taxon>
        <taxon>Vitaceae</taxon>
        <taxon>Viteae</taxon>
        <taxon>Vitis</taxon>
    </lineage>
</organism>
<comment type="subcellular location">
    <subcellularLocation>
        <location evidence="1 6">Nucleus</location>
    </subcellularLocation>
</comment>
<dbReference type="PANTHER" id="PTHR13345">
    <property type="entry name" value="MEDIATOR OF RNA POLYMERASE II TRANSCRIPTION SUBUNIT 10"/>
    <property type="match status" value="1"/>
</dbReference>
<evidence type="ECO:0000256" key="5">
    <source>
        <dbReference type="ARBA" id="ARBA00023242"/>
    </source>
</evidence>
<dbReference type="EMBL" id="QGNW01002610">
    <property type="protein sequence ID" value="RVW14867.1"/>
    <property type="molecule type" value="Genomic_DNA"/>
</dbReference>
<evidence type="ECO:0000256" key="2">
    <source>
        <dbReference type="ARBA" id="ARBA00005389"/>
    </source>
</evidence>